<dbReference type="CDD" id="cd09022">
    <property type="entry name" value="Aldose_epim_Ec_YihR"/>
    <property type="match status" value="1"/>
</dbReference>
<name>A0ABT8FLB1_9ACTN</name>
<gene>
    <name evidence="1" type="ORF">QWY28_21025</name>
</gene>
<dbReference type="InterPro" id="IPR014718">
    <property type="entry name" value="GH-type_carb-bd"/>
</dbReference>
<dbReference type="InterPro" id="IPR008183">
    <property type="entry name" value="Aldose_1/G6P_1-epimerase"/>
</dbReference>
<keyword evidence="2" id="KW-1185">Reference proteome</keyword>
<dbReference type="Gene3D" id="2.70.98.10">
    <property type="match status" value="1"/>
</dbReference>
<reference evidence="1" key="1">
    <citation type="submission" date="2023-06" db="EMBL/GenBank/DDBJ databases">
        <title>Draft genome sequence of Nocardioides sp. SOB77.</title>
        <authorList>
            <person name="Zhang G."/>
        </authorList>
    </citation>
    <scope>NUCLEOTIDE SEQUENCE</scope>
    <source>
        <strain evidence="1">SOB77</strain>
    </source>
</reference>
<proteinExistence type="predicted"/>
<comment type="caution">
    <text evidence="1">The sequence shown here is derived from an EMBL/GenBank/DDBJ whole genome shotgun (WGS) entry which is preliminary data.</text>
</comment>
<dbReference type="PANTHER" id="PTHR10091">
    <property type="entry name" value="ALDOSE-1-EPIMERASE"/>
    <property type="match status" value="1"/>
</dbReference>
<protein>
    <submittedName>
        <fullName evidence="1">Aldose 1-epimerase family protein</fullName>
    </submittedName>
</protein>
<dbReference type="SUPFAM" id="SSF74650">
    <property type="entry name" value="Galactose mutarotase-like"/>
    <property type="match status" value="1"/>
</dbReference>
<dbReference type="EMBL" id="JAUHJQ010000014">
    <property type="protein sequence ID" value="MDN4175459.1"/>
    <property type="molecule type" value="Genomic_DNA"/>
</dbReference>
<dbReference type="PANTHER" id="PTHR10091:SF0">
    <property type="entry name" value="GALACTOSE MUTAROTASE"/>
    <property type="match status" value="1"/>
</dbReference>
<evidence type="ECO:0000313" key="1">
    <source>
        <dbReference type="EMBL" id="MDN4175459.1"/>
    </source>
</evidence>
<dbReference type="InterPro" id="IPR011013">
    <property type="entry name" value="Gal_mutarotase_sf_dom"/>
</dbReference>
<dbReference type="Pfam" id="PF01263">
    <property type="entry name" value="Aldose_epim"/>
    <property type="match status" value="1"/>
</dbReference>
<organism evidence="1 2">
    <name type="scientific">Nocardioides oceani</name>
    <dbReference type="NCBI Taxonomy" id="3058369"/>
    <lineage>
        <taxon>Bacteria</taxon>
        <taxon>Bacillati</taxon>
        <taxon>Actinomycetota</taxon>
        <taxon>Actinomycetes</taxon>
        <taxon>Propionibacteriales</taxon>
        <taxon>Nocardioidaceae</taxon>
        <taxon>Nocardioides</taxon>
    </lineage>
</organism>
<dbReference type="InterPro" id="IPR037480">
    <property type="entry name" value="YihR-like"/>
</dbReference>
<evidence type="ECO:0000313" key="2">
    <source>
        <dbReference type="Proteomes" id="UP001168620"/>
    </source>
</evidence>
<dbReference type="RefSeq" id="WP_300954765.1">
    <property type="nucleotide sequence ID" value="NZ_JAUHJQ010000014.1"/>
</dbReference>
<dbReference type="Proteomes" id="UP001168620">
    <property type="component" value="Unassembled WGS sequence"/>
</dbReference>
<sequence>MSRGGDEHLLEHGGYTAVATEVGGGLRRVCHGGRDLVRPYDADEVRPRFRGSVLLPWPNRVADGRYRFGGEDHQLALTEPERGNALHGLVCWVRFSVVERDRSSVTLGHRLVPQQGYPFDLDVTVRHALDDDGLTTTVTTRNVGTDPAPYGVAPHPYLVAGPGPVDDWTLRLPVAEVLEVTPDRLLPLDRSPVAGTDRDFRTARVVGTTELDHAFTGVVPDEDGRARVVLHDAAGLGVTCTWDPAVLPWIQVHTGDLPLEPGNHRRGLAVEPMSCPPDAFNGGEDLVVLPPGGSHTASWTIGALPPR</sequence>
<accession>A0ABT8FLB1</accession>